<dbReference type="Pfam" id="PF17318">
    <property type="entry name" value="DUF5361"/>
    <property type="match status" value="1"/>
</dbReference>
<keyword evidence="2" id="KW-1185">Reference proteome</keyword>
<dbReference type="OrthoDB" id="1655904at2"/>
<dbReference type="PROSITE" id="PS51257">
    <property type="entry name" value="PROKAR_LIPOPROTEIN"/>
    <property type="match status" value="1"/>
</dbReference>
<organism evidence="1 2">
    <name type="scientific">Companilactobacillus suantsaicola</name>
    <dbReference type="NCBI Taxonomy" id="2487723"/>
    <lineage>
        <taxon>Bacteria</taxon>
        <taxon>Bacillati</taxon>
        <taxon>Bacillota</taxon>
        <taxon>Bacilli</taxon>
        <taxon>Lactobacillales</taxon>
        <taxon>Lactobacillaceae</taxon>
        <taxon>Companilactobacillus</taxon>
    </lineage>
</organism>
<name>A0A4Z0JN66_9LACO</name>
<dbReference type="InterPro" id="IPR035286">
    <property type="entry name" value="DUF5361"/>
</dbReference>
<evidence type="ECO:0000313" key="2">
    <source>
        <dbReference type="Proteomes" id="UP000298021"/>
    </source>
</evidence>
<evidence type="ECO:0008006" key="3">
    <source>
        <dbReference type="Google" id="ProtNLM"/>
    </source>
</evidence>
<gene>
    <name evidence="1" type="ORF">EGT49_03545</name>
</gene>
<dbReference type="Proteomes" id="UP000298021">
    <property type="component" value="Unassembled WGS sequence"/>
</dbReference>
<dbReference type="EMBL" id="RKLY01000006">
    <property type="protein sequence ID" value="TGD24343.1"/>
    <property type="molecule type" value="Genomic_DNA"/>
</dbReference>
<proteinExistence type="predicted"/>
<reference evidence="1 2" key="1">
    <citation type="submission" date="2018-10" db="EMBL/GenBank/DDBJ databases">
        <title>Lactobacillus sp. R7 and Lactobacillus sp. R19 isolated from fermented mustard green product of Taiwan.</title>
        <authorList>
            <person name="Lin S.-T."/>
        </authorList>
    </citation>
    <scope>NUCLEOTIDE SEQUENCE [LARGE SCALE GENOMIC DNA]</scope>
    <source>
        <strain evidence="1 2">BCRC 81127</strain>
    </source>
</reference>
<sequence length="117" mass="13364">MIRTDEDALKCDLAETYGIFDYRQLPATTVAVFSCGLKDDSRIQMILNNQRVSLDRTILMTISDRLALLLWFKTKDGQKGRNKPPLWSSIFNDSKETAAFNSGEEFEKERKKLLKGG</sequence>
<protein>
    <recommendedName>
        <fullName evidence="3">DUF5361 domain-containing protein</fullName>
    </recommendedName>
</protein>
<comment type="caution">
    <text evidence="1">The sequence shown here is derived from an EMBL/GenBank/DDBJ whole genome shotgun (WGS) entry which is preliminary data.</text>
</comment>
<evidence type="ECO:0000313" key="1">
    <source>
        <dbReference type="EMBL" id="TGD24343.1"/>
    </source>
</evidence>
<dbReference type="AlphaFoldDB" id="A0A4Z0JN66"/>
<accession>A0A4Z0JN66</accession>